<dbReference type="SUPFAM" id="SSF51905">
    <property type="entry name" value="FAD/NAD(P)-binding domain"/>
    <property type="match status" value="1"/>
</dbReference>
<name>A0A0G4P0G8_PENC3</name>
<organism evidence="7 8">
    <name type="scientific">Penicillium camemberti (strain FM 013)</name>
    <dbReference type="NCBI Taxonomy" id="1429867"/>
    <lineage>
        <taxon>Eukaryota</taxon>
        <taxon>Fungi</taxon>
        <taxon>Dikarya</taxon>
        <taxon>Ascomycota</taxon>
        <taxon>Pezizomycotina</taxon>
        <taxon>Eurotiomycetes</taxon>
        <taxon>Eurotiomycetidae</taxon>
        <taxon>Eurotiales</taxon>
        <taxon>Aspergillaceae</taxon>
        <taxon>Penicillium</taxon>
    </lineage>
</organism>
<dbReference type="InterPro" id="IPR050493">
    <property type="entry name" value="FAD-dep_Monooxygenase_BioMet"/>
</dbReference>
<protein>
    <submittedName>
        <fullName evidence="7">Aromatic-ring hydroxylase-like</fullName>
    </submittedName>
</protein>
<reference evidence="7 8" key="1">
    <citation type="journal article" date="2014" name="Nat. Commun.">
        <title>Multiple recent horizontal transfers of a large genomic region in cheese making fungi.</title>
        <authorList>
            <person name="Cheeseman K."/>
            <person name="Ropars J."/>
            <person name="Renault P."/>
            <person name="Dupont J."/>
            <person name="Gouzy J."/>
            <person name="Branca A."/>
            <person name="Abraham A.L."/>
            <person name="Ceppi M."/>
            <person name="Conseiller E."/>
            <person name="Debuchy R."/>
            <person name="Malagnac F."/>
            <person name="Goarin A."/>
            <person name="Silar P."/>
            <person name="Lacoste S."/>
            <person name="Sallet E."/>
            <person name="Bensimon A."/>
            <person name="Giraud T."/>
            <person name="Brygoo Y."/>
        </authorList>
    </citation>
    <scope>NUCLEOTIDE SEQUENCE [LARGE SCALE GENOMIC DNA]</scope>
    <source>
        <strain evidence="8">FM 013</strain>
    </source>
</reference>
<keyword evidence="2" id="KW-0285">Flavoprotein</keyword>
<evidence type="ECO:0000313" key="8">
    <source>
        <dbReference type="Proteomes" id="UP000053732"/>
    </source>
</evidence>
<dbReference type="PANTHER" id="PTHR13789:SF215">
    <property type="entry name" value="FAD-BINDING DOMAIN-CONTAINING PROTEIN-RELATED"/>
    <property type="match status" value="1"/>
</dbReference>
<keyword evidence="5" id="KW-0503">Monooxygenase</keyword>
<dbReference type="InterPro" id="IPR036188">
    <property type="entry name" value="FAD/NAD-bd_sf"/>
</dbReference>
<evidence type="ECO:0000259" key="6">
    <source>
        <dbReference type="Pfam" id="PF01494"/>
    </source>
</evidence>
<dbReference type="Proteomes" id="UP000053732">
    <property type="component" value="Unassembled WGS sequence"/>
</dbReference>
<evidence type="ECO:0000256" key="3">
    <source>
        <dbReference type="ARBA" id="ARBA00022827"/>
    </source>
</evidence>
<dbReference type="AlphaFoldDB" id="A0A0G4P0G8"/>
<dbReference type="Gene3D" id="3.50.50.60">
    <property type="entry name" value="FAD/NAD(P)-binding domain"/>
    <property type="match status" value="1"/>
</dbReference>
<evidence type="ECO:0000256" key="5">
    <source>
        <dbReference type="ARBA" id="ARBA00023033"/>
    </source>
</evidence>
<sequence>MPLKVIVVGAGLGGLGAAIALNRAGHDVQVIEQSGFLNEVGAAIHVAPNASRILKEWECDFHTLQASKCNRLQVWNLAGELLWTPIVTKEHQTALDIHDDWLLTHRVDLHNTLRAAATKECNGRWVNIRLSSRVQSVDAETGVVTLDDGTTFTGDLIIGADGIHSRTVSSVTGQESSKESTGQNCFRFLIPVSKALNNELAASLLKKTGLDGLHAFTASDRRLVFYPCRQGQLLNVAGIHPSGDDTSAKESSWLDSSSVEHLLETYKDFGPELRQMCRLGEDVKLWSLASRSPPTKFVKGRLALVGDAAHPTLPHQGQGGAQAFEDGAALGALFPSDTTPEQVSGRLELYNKVRYERALTVMMMSKTHDERRAEMLDELRKYVPSAELPKDMFSFTWPSNPAQDAQGLLAASQGTS</sequence>
<comment type="similarity">
    <text evidence="1">Belongs to the paxM FAD-dependent monooxygenase family.</text>
</comment>
<keyword evidence="8" id="KW-1185">Reference proteome</keyword>
<dbReference type="STRING" id="1429867.A0A0G4P0G8"/>
<accession>A0A0G4P0G8</accession>
<dbReference type="EMBL" id="HG793136">
    <property type="protein sequence ID" value="CRL19783.1"/>
    <property type="molecule type" value="Genomic_DNA"/>
</dbReference>
<keyword evidence="4" id="KW-0560">Oxidoreductase</keyword>
<dbReference type="PANTHER" id="PTHR13789">
    <property type="entry name" value="MONOOXYGENASE"/>
    <property type="match status" value="1"/>
</dbReference>
<dbReference type="GO" id="GO:0071949">
    <property type="term" value="F:FAD binding"/>
    <property type="evidence" value="ECO:0007669"/>
    <property type="project" value="InterPro"/>
</dbReference>
<proteinExistence type="inferred from homology"/>
<dbReference type="SUPFAM" id="SSF54373">
    <property type="entry name" value="FAD-linked reductases, C-terminal domain"/>
    <property type="match status" value="1"/>
</dbReference>
<feature type="domain" description="FAD-binding" evidence="6">
    <location>
        <begin position="4"/>
        <end position="363"/>
    </location>
</feature>
<evidence type="ECO:0000256" key="4">
    <source>
        <dbReference type="ARBA" id="ARBA00023002"/>
    </source>
</evidence>
<dbReference type="InterPro" id="IPR002938">
    <property type="entry name" value="FAD-bd"/>
</dbReference>
<dbReference type="Pfam" id="PF01494">
    <property type="entry name" value="FAD_binding_3"/>
    <property type="match status" value="1"/>
</dbReference>
<evidence type="ECO:0000256" key="2">
    <source>
        <dbReference type="ARBA" id="ARBA00022630"/>
    </source>
</evidence>
<keyword evidence="3" id="KW-0274">FAD</keyword>
<dbReference type="GO" id="GO:0004497">
    <property type="term" value="F:monooxygenase activity"/>
    <property type="evidence" value="ECO:0007669"/>
    <property type="project" value="UniProtKB-KW"/>
</dbReference>
<evidence type="ECO:0000256" key="1">
    <source>
        <dbReference type="ARBA" id="ARBA00007992"/>
    </source>
</evidence>
<evidence type="ECO:0000313" key="7">
    <source>
        <dbReference type="EMBL" id="CRL19783.1"/>
    </source>
</evidence>
<gene>
    <name evidence="7" type="ORF">PCAMFM013_S003g000574</name>
</gene>
<dbReference type="PRINTS" id="PR00420">
    <property type="entry name" value="RNGMNOXGNASE"/>
</dbReference>